<feature type="compositionally biased region" description="Basic and acidic residues" evidence="1">
    <location>
        <begin position="143"/>
        <end position="153"/>
    </location>
</feature>
<gene>
    <name evidence="4" type="ORF">BXZ70DRAFT_902133</name>
</gene>
<dbReference type="AlphaFoldDB" id="A0A8K0UFL0"/>
<sequence length="153" mass="16817">AIPMATNSAEAFLEFPFDADESYQQGLSGIIANGALEGKTDADREAILLRSRLFYYNRLTGGSLTPEDVQEYRKSHPPTTTFGLENNASELQSETVPPRTLSFAELKALIESGRTDQIPNNRHIPNDLHASAPSASTAPARQKPWERKQVDSS</sequence>
<feature type="compositionally biased region" description="Polar residues" evidence="1">
    <location>
        <begin position="77"/>
        <end position="95"/>
    </location>
</feature>
<evidence type="ECO:0000259" key="3">
    <source>
        <dbReference type="Pfam" id="PF25871"/>
    </source>
</evidence>
<dbReference type="InterPro" id="IPR058841">
    <property type="entry name" value="HTH_76"/>
</dbReference>
<comment type="caution">
    <text evidence="4">The sequence shown here is derived from an EMBL/GenBank/DDBJ whole genome shotgun (WGS) entry which is preliminary data.</text>
</comment>
<reference evidence="4" key="1">
    <citation type="journal article" date="2021" name="New Phytol.">
        <title>Evolutionary innovations through gain and loss of genes in the ectomycorrhizal Boletales.</title>
        <authorList>
            <person name="Wu G."/>
            <person name="Miyauchi S."/>
            <person name="Morin E."/>
            <person name="Kuo A."/>
            <person name="Drula E."/>
            <person name="Varga T."/>
            <person name="Kohler A."/>
            <person name="Feng B."/>
            <person name="Cao Y."/>
            <person name="Lipzen A."/>
            <person name="Daum C."/>
            <person name="Hundley H."/>
            <person name="Pangilinan J."/>
            <person name="Johnson J."/>
            <person name="Barry K."/>
            <person name="LaButti K."/>
            <person name="Ng V."/>
            <person name="Ahrendt S."/>
            <person name="Min B."/>
            <person name="Choi I.G."/>
            <person name="Park H."/>
            <person name="Plett J.M."/>
            <person name="Magnuson J."/>
            <person name="Spatafora J.W."/>
            <person name="Nagy L.G."/>
            <person name="Henrissat B."/>
            <person name="Grigoriev I.V."/>
            <person name="Yang Z.L."/>
            <person name="Xu J."/>
            <person name="Martin F.M."/>
        </authorList>
    </citation>
    <scope>NUCLEOTIDE SEQUENCE</scope>
    <source>
        <strain evidence="4">KKN 215</strain>
    </source>
</reference>
<organism evidence="4 5">
    <name type="scientific">Cristinia sonorae</name>
    <dbReference type="NCBI Taxonomy" id="1940300"/>
    <lineage>
        <taxon>Eukaryota</taxon>
        <taxon>Fungi</taxon>
        <taxon>Dikarya</taxon>
        <taxon>Basidiomycota</taxon>
        <taxon>Agaricomycotina</taxon>
        <taxon>Agaricomycetes</taxon>
        <taxon>Agaricomycetidae</taxon>
        <taxon>Agaricales</taxon>
        <taxon>Pleurotineae</taxon>
        <taxon>Stephanosporaceae</taxon>
        <taxon>Cristinia</taxon>
    </lineage>
</organism>
<feature type="non-terminal residue" evidence="4">
    <location>
        <position position="1"/>
    </location>
</feature>
<feature type="compositionally biased region" description="Low complexity" evidence="1">
    <location>
        <begin position="130"/>
        <end position="140"/>
    </location>
</feature>
<dbReference type="Pfam" id="PF17733">
    <property type="entry name" value="KPWE_dom"/>
    <property type="match status" value="1"/>
</dbReference>
<evidence type="ECO:0000259" key="2">
    <source>
        <dbReference type="Pfam" id="PF17733"/>
    </source>
</evidence>
<feature type="domain" description="PEX14-like helix-turn-helix" evidence="3">
    <location>
        <begin position="9"/>
        <end position="77"/>
    </location>
</feature>
<dbReference type="Pfam" id="PF25871">
    <property type="entry name" value="HTH_76"/>
    <property type="match status" value="1"/>
</dbReference>
<feature type="region of interest" description="Disordered" evidence="1">
    <location>
        <begin position="65"/>
        <end position="97"/>
    </location>
</feature>
<dbReference type="EMBL" id="JAEVFJ010000062">
    <property type="protein sequence ID" value="KAH8077719.1"/>
    <property type="molecule type" value="Genomic_DNA"/>
</dbReference>
<evidence type="ECO:0000313" key="5">
    <source>
        <dbReference type="Proteomes" id="UP000813824"/>
    </source>
</evidence>
<evidence type="ECO:0000313" key="4">
    <source>
        <dbReference type="EMBL" id="KAH8077719.1"/>
    </source>
</evidence>
<proteinExistence type="predicted"/>
<protein>
    <submittedName>
        <fullName evidence="4">Uncharacterized protein</fullName>
    </submittedName>
</protein>
<keyword evidence="5" id="KW-1185">Reference proteome</keyword>
<dbReference type="Proteomes" id="UP000813824">
    <property type="component" value="Unassembled WGS sequence"/>
</dbReference>
<dbReference type="InterPro" id="IPR040554">
    <property type="entry name" value="KPWE_PEX14_dom"/>
</dbReference>
<dbReference type="PANTHER" id="PTHR36855">
    <property type="entry name" value="CHROMOSOME 10, WHOLE GENOME SHOTGUN SEQUENCE"/>
    <property type="match status" value="1"/>
</dbReference>
<feature type="region of interest" description="Disordered" evidence="1">
    <location>
        <begin position="114"/>
        <end position="153"/>
    </location>
</feature>
<evidence type="ECO:0000256" key="1">
    <source>
        <dbReference type="SAM" id="MobiDB-lite"/>
    </source>
</evidence>
<dbReference type="PANTHER" id="PTHR36855:SF1">
    <property type="entry name" value="PEROXISOME MEMBRANE ANCHOR PROTEIN PEX14P N-TERMINAL DOMAIN-CONTAINING PROTEIN"/>
    <property type="match status" value="1"/>
</dbReference>
<dbReference type="OrthoDB" id="9936937at2759"/>
<feature type="domain" description="Peroxisomal membrane protein PEX14-like KPWE" evidence="2">
    <location>
        <begin position="98"/>
        <end position="147"/>
    </location>
</feature>
<name>A0A8K0UFL0_9AGAR</name>
<accession>A0A8K0UFL0</accession>